<dbReference type="PANTHER" id="PTHR36151:SF3">
    <property type="entry name" value="ER-BOUND OXYGENASE MPAB_MPAB'_RUBBER OXYGENASE CATALYTIC DOMAIN-CONTAINING PROTEIN"/>
    <property type="match status" value="1"/>
</dbReference>
<dbReference type="Proteomes" id="UP000267128">
    <property type="component" value="Unassembled WGS sequence"/>
</dbReference>
<evidence type="ECO:0000259" key="1">
    <source>
        <dbReference type="Pfam" id="PF09995"/>
    </source>
</evidence>
<evidence type="ECO:0000313" key="2">
    <source>
        <dbReference type="EMBL" id="RNL61286.1"/>
    </source>
</evidence>
<sequence length="281" mass="31311">MDNLLPASRPLGPDSILGRLANDPRIALTGFSTGLLQLMHPAVSAGVMQHSMFFADPFERVYRSVPRIVATINATDGADRAVRVRDYHRGIKGTDAHGQRYHALDPEVFWWTHMTFVWGFLTAADRFHHRPPVGDQRTQFYAESVEWWRRYGMSMRLVPPTLDAFLQEFERICAEDLEMTEAAVGALGVGRFELPMLPAPLARLGGVPSKPVAKLAMLGTLPSSVRRRFEIPWSFADDAAYNLLAQAVRTGGRIVPDRLSQDVSRVMLKRLGAKTQLASAS</sequence>
<dbReference type="GO" id="GO:0016491">
    <property type="term" value="F:oxidoreductase activity"/>
    <property type="evidence" value="ECO:0007669"/>
    <property type="project" value="InterPro"/>
</dbReference>
<dbReference type="AlphaFoldDB" id="A0A3N0CE06"/>
<accession>A0A3N0CE06</accession>
<comment type="caution">
    <text evidence="2">The sequence shown here is derived from an EMBL/GenBank/DDBJ whole genome shotgun (WGS) entry which is preliminary data.</text>
</comment>
<proteinExistence type="predicted"/>
<reference evidence="2 3" key="1">
    <citation type="submission" date="2018-11" db="EMBL/GenBank/DDBJ databases">
        <authorList>
            <person name="Li F."/>
        </authorList>
    </citation>
    <scope>NUCLEOTIDE SEQUENCE [LARGE SCALE GENOMIC DNA]</scope>
    <source>
        <strain evidence="2 3">Gsoil 097</strain>
    </source>
</reference>
<name>A0A3N0CE06_9ACTN</name>
<dbReference type="RefSeq" id="WP_123228997.1">
    <property type="nucleotide sequence ID" value="NZ_RJSE01000008.1"/>
</dbReference>
<evidence type="ECO:0000313" key="3">
    <source>
        <dbReference type="Proteomes" id="UP000267128"/>
    </source>
</evidence>
<gene>
    <name evidence="2" type="ORF">EFK50_18155</name>
</gene>
<feature type="domain" description="ER-bound oxygenase mpaB/mpaB'/Rubber oxygenase catalytic" evidence="1">
    <location>
        <begin position="19"/>
        <end position="250"/>
    </location>
</feature>
<dbReference type="Pfam" id="PF09995">
    <property type="entry name" value="MPAB_Lcp_cat"/>
    <property type="match status" value="1"/>
</dbReference>
<keyword evidence="3" id="KW-1185">Reference proteome</keyword>
<protein>
    <submittedName>
        <fullName evidence="2">DUF2236 domain-containing protein</fullName>
    </submittedName>
</protein>
<dbReference type="PANTHER" id="PTHR36151">
    <property type="entry name" value="BLR2777 PROTEIN"/>
    <property type="match status" value="1"/>
</dbReference>
<organism evidence="2 3">
    <name type="scientific">Nocardioides marmoriginsengisoli</name>
    <dbReference type="NCBI Taxonomy" id="661483"/>
    <lineage>
        <taxon>Bacteria</taxon>
        <taxon>Bacillati</taxon>
        <taxon>Actinomycetota</taxon>
        <taxon>Actinomycetes</taxon>
        <taxon>Propionibacteriales</taxon>
        <taxon>Nocardioidaceae</taxon>
        <taxon>Nocardioides</taxon>
    </lineage>
</organism>
<dbReference type="EMBL" id="RJSE01000008">
    <property type="protein sequence ID" value="RNL61286.1"/>
    <property type="molecule type" value="Genomic_DNA"/>
</dbReference>
<dbReference type="InterPro" id="IPR018713">
    <property type="entry name" value="MPAB/Lcp_cat_dom"/>
</dbReference>
<dbReference type="OrthoDB" id="3456672at2"/>